<dbReference type="RefSeq" id="WP_243540690.1">
    <property type="nucleotide sequence ID" value="NZ_CP093442.1"/>
</dbReference>
<evidence type="ECO:0000313" key="2">
    <source>
        <dbReference type="EMBL" id="UOF02871.1"/>
    </source>
</evidence>
<feature type="chain" id="PRO_5047233123" evidence="1">
    <location>
        <begin position="18"/>
        <end position="127"/>
    </location>
</feature>
<evidence type="ECO:0000256" key="1">
    <source>
        <dbReference type="SAM" id="SignalP"/>
    </source>
</evidence>
<sequence length="127" mass="14119">MKKLVSLFLFLPVSSFAALPVLKYSEVTCRLSVDEKVVKETTASLMTLVIEESLGRFAQIQFGDDTKKIQYQILIENSEKQKDAVNVLQNLMVGDAESSVEFSALTPNWVRVGHGNHSVACDLKQVD</sequence>
<protein>
    <submittedName>
        <fullName evidence="2">Uncharacterized protein</fullName>
    </submittedName>
</protein>
<accession>A0ABY4CD23</accession>
<proteinExistence type="predicted"/>
<name>A0ABY4CD23_9BACT</name>
<feature type="signal peptide" evidence="1">
    <location>
        <begin position="1"/>
        <end position="17"/>
    </location>
</feature>
<gene>
    <name evidence="2" type="ORF">MNR06_07880</name>
</gene>
<evidence type="ECO:0000313" key="3">
    <source>
        <dbReference type="Proteomes" id="UP000830116"/>
    </source>
</evidence>
<reference evidence="2" key="1">
    <citation type="submission" date="2022-03" db="EMBL/GenBank/DDBJ databases">
        <title>Genome Identification and Characterization of new species Bdellovibrio reynosense LBG001 sp. nov. from a Mexico soil sample.</title>
        <authorList>
            <person name="Camilli A."/>
            <person name="Ajao Y."/>
            <person name="Guo X."/>
        </authorList>
    </citation>
    <scope>NUCLEOTIDE SEQUENCE</scope>
    <source>
        <strain evidence="2">LBG001</strain>
    </source>
</reference>
<organism evidence="2 3">
    <name type="scientific">Bdellovibrio reynosensis</name>
    <dbReference type="NCBI Taxonomy" id="2835041"/>
    <lineage>
        <taxon>Bacteria</taxon>
        <taxon>Pseudomonadati</taxon>
        <taxon>Bdellovibrionota</taxon>
        <taxon>Bdellovibrionia</taxon>
        <taxon>Bdellovibrionales</taxon>
        <taxon>Pseudobdellovibrionaceae</taxon>
        <taxon>Bdellovibrio</taxon>
    </lineage>
</organism>
<dbReference type="Proteomes" id="UP000830116">
    <property type="component" value="Chromosome"/>
</dbReference>
<keyword evidence="1" id="KW-0732">Signal</keyword>
<keyword evidence="3" id="KW-1185">Reference proteome</keyword>
<dbReference type="EMBL" id="CP093442">
    <property type="protein sequence ID" value="UOF02871.1"/>
    <property type="molecule type" value="Genomic_DNA"/>
</dbReference>